<dbReference type="InterPro" id="IPR000873">
    <property type="entry name" value="AMP-dep_synth/lig_dom"/>
</dbReference>
<dbReference type="RefSeq" id="WP_378484070.1">
    <property type="nucleotide sequence ID" value="NZ_JBHUFB010000007.1"/>
</dbReference>
<keyword evidence="6" id="KW-1185">Reference proteome</keyword>
<evidence type="ECO:0000313" key="6">
    <source>
        <dbReference type="Proteomes" id="UP001597286"/>
    </source>
</evidence>
<dbReference type="EMBL" id="JBHUFB010000007">
    <property type="protein sequence ID" value="MFD1811531.1"/>
    <property type="molecule type" value="Genomic_DNA"/>
</dbReference>
<dbReference type="PROSITE" id="PS00455">
    <property type="entry name" value="AMP_BINDING"/>
    <property type="match status" value="1"/>
</dbReference>
<dbReference type="Pfam" id="PF13193">
    <property type="entry name" value="AMP-binding_C"/>
    <property type="match status" value="1"/>
</dbReference>
<dbReference type="Gene3D" id="3.30.300.30">
    <property type="match status" value="1"/>
</dbReference>
<keyword evidence="2" id="KW-0436">Ligase</keyword>
<gene>
    <name evidence="5" type="ORF">ACFSJG_04840</name>
</gene>
<dbReference type="InterPro" id="IPR045851">
    <property type="entry name" value="AMP-bd_C_sf"/>
</dbReference>
<dbReference type="InterPro" id="IPR020845">
    <property type="entry name" value="AMP-binding_CS"/>
</dbReference>
<dbReference type="InterPro" id="IPR025110">
    <property type="entry name" value="AMP-bd_C"/>
</dbReference>
<evidence type="ECO:0000256" key="1">
    <source>
        <dbReference type="ARBA" id="ARBA00006432"/>
    </source>
</evidence>
<dbReference type="InterPro" id="IPR042099">
    <property type="entry name" value="ANL_N_sf"/>
</dbReference>
<protein>
    <submittedName>
        <fullName evidence="5">AMP-binding protein</fullName>
    </submittedName>
</protein>
<evidence type="ECO:0000259" key="4">
    <source>
        <dbReference type="Pfam" id="PF13193"/>
    </source>
</evidence>
<comment type="caution">
    <text evidence="5">The sequence shown here is derived from an EMBL/GenBank/DDBJ whole genome shotgun (WGS) entry which is preliminary data.</text>
</comment>
<dbReference type="PANTHER" id="PTHR43201:SF5">
    <property type="entry name" value="MEDIUM-CHAIN ACYL-COA LIGASE ACSF2, MITOCHONDRIAL"/>
    <property type="match status" value="1"/>
</dbReference>
<evidence type="ECO:0000313" key="5">
    <source>
        <dbReference type="EMBL" id="MFD1811531.1"/>
    </source>
</evidence>
<sequence length="509" mass="55018">MSSSPVIRCGTAVRAHADVRIRAARLASALAAMGVEHGDRYAIVLRNDIAFVEATLAGAAIGAVPVPVNWHWTGDDLAYLLADSGSKVVLVHTDLLPSVEAVLPAGAAVIEVGVPHDVAAAHGFTRPELTSRHPDMDTLIRAHAPVTAPVTDPPLGVIYTSGTTGRPKGILRQPVPAEHAGRLTELVVEGFAFGSATSTLIPAPLYHTAPNTHAVFALALGLDLDIPPRFDAEGLLALIQERRIEHLQMVPTMFVRWLKLPEDVRARYDLSSLKSIVHAAAPCPQEVKRAVIDWLGPIVHEYYGGSETGAAVTCTSEQWLEHPGTVGRPFADVEVKILGDDGTELPPGRAGEIYLKPFSVWPDFTYLGNDAKRREIERDGFLSVGDVGYLDTDGYLYLSDRRNDMVISGGVNIYPAEIEACIITVPGVRDVAVFGIPDPDFGEALAAHIELEPCATLGADDIRTHVTGHLAKYKVPKVIVFDDALPREDTGKLFKRKLKEPYWQVRIDA</sequence>
<accession>A0ABW4P0A7</accession>
<reference evidence="6" key="1">
    <citation type="journal article" date="2019" name="Int. J. Syst. Evol. Microbiol.">
        <title>The Global Catalogue of Microorganisms (GCM) 10K type strain sequencing project: providing services to taxonomists for standard genome sequencing and annotation.</title>
        <authorList>
            <consortium name="The Broad Institute Genomics Platform"/>
            <consortium name="The Broad Institute Genome Sequencing Center for Infectious Disease"/>
            <person name="Wu L."/>
            <person name="Ma J."/>
        </authorList>
    </citation>
    <scope>NUCLEOTIDE SEQUENCE [LARGE SCALE GENOMIC DNA]</scope>
    <source>
        <strain evidence="6">DT72</strain>
    </source>
</reference>
<feature type="domain" description="AMP-binding enzyme C-terminal" evidence="4">
    <location>
        <begin position="417"/>
        <end position="492"/>
    </location>
</feature>
<proteinExistence type="inferred from homology"/>
<comment type="similarity">
    <text evidence="1">Belongs to the ATP-dependent AMP-binding enzyme family.</text>
</comment>
<feature type="domain" description="AMP-dependent synthetase/ligase" evidence="3">
    <location>
        <begin position="17"/>
        <end position="356"/>
    </location>
</feature>
<dbReference type="Pfam" id="PF00501">
    <property type="entry name" value="AMP-binding"/>
    <property type="match status" value="1"/>
</dbReference>
<organism evidence="5 6">
    <name type="scientific">Rhodococcus gannanensis</name>
    <dbReference type="NCBI Taxonomy" id="1960308"/>
    <lineage>
        <taxon>Bacteria</taxon>
        <taxon>Bacillati</taxon>
        <taxon>Actinomycetota</taxon>
        <taxon>Actinomycetes</taxon>
        <taxon>Mycobacteriales</taxon>
        <taxon>Nocardiaceae</taxon>
        <taxon>Rhodococcus</taxon>
    </lineage>
</organism>
<dbReference type="Proteomes" id="UP001597286">
    <property type="component" value="Unassembled WGS sequence"/>
</dbReference>
<evidence type="ECO:0000256" key="2">
    <source>
        <dbReference type="ARBA" id="ARBA00022598"/>
    </source>
</evidence>
<dbReference type="Gene3D" id="3.40.50.12780">
    <property type="entry name" value="N-terminal domain of ligase-like"/>
    <property type="match status" value="1"/>
</dbReference>
<name>A0ABW4P0A7_9NOCA</name>
<dbReference type="SUPFAM" id="SSF56801">
    <property type="entry name" value="Acetyl-CoA synthetase-like"/>
    <property type="match status" value="1"/>
</dbReference>
<evidence type="ECO:0000259" key="3">
    <source>
        <dbReference type="Pfam" id="PF00501"/>
    </source>
</evidence>
<dbReference type="PANTHER" id="PTHR43201">
    <property type="entry name" value="ACYL-COA SYNTHETASE"/>
    <property type="match status" value="1"/>
</dbReference>